<sequence>MARSSDSRDDKEGGQDGDSTAQELERRYASFPQKRQSNSSHNDKSSPATALFGRALKTKLPELKKTLHDPAVEGNDRKAKSRMKRYADSKTYVQPSTIQEGDTVFVKRYDSKQRKRDTPYRPDSYVVVQKKGSMVTARNNNATITRNSSCFKKAPSDNGGDEEASDGEDAGQQEYKPDAAAVEAPESRYPRRVRKRPTRYGEQFH</sequence>
<evidence type="ECO:0000313" key="3">
    <source>
        <dbReference type="Proteomes" id="UP001152795"/>
    </source>
</evidence>
<feature type="region of interest" description="Disordered" evidence="1">
    <location>
        <begin position="136"/>
        <end position="205"/>
    </location>
</feature>
<evidence type="ECO:0000313" key="2">
    <source>
        <dbReference type="EMBL" id="CAB4003079.1"/>
    </source>
</evidence>
<organism evidence="2 3">
    <name type="scientific">Paramuricea clavata</name>
    <name type="common">Red gorgonian</name>
    <name type="synonym">Violescent sea-whip</name>
    <dbReference type="NCBI Taxonomy" id="317549"/>
    <lineage>
        <taxon>Eukaryota</taxon>
        <taxon>Metazoa</taxon>
        <taxon>Cnidaria</taxon>
        <taxon>Anthozoa</taxon>
        <taxon>Octocorallia</taxon>
        <taxon>Malacalcyonacea</taxon>
        <taxon>Plexauridae</taxon>
        <taxon>Paramuricea</taxon>
    </lineage>
</organism>
<dbReference type="Proteomes" id="UP001152795">
    <property type="component" value="Unassembled WGS sequence"/>
</dbReference>
<gene>
    <name evidence="2" type="ORF">PACLA_8A079065</name>
</gene>
<dbReference type="EMBL" id="CACRXK020004533">
    <property type="protein sequence ID" value="CAB4003079.1"/>
    <property type="molecule type" value="Genomic_DNA"/>
</dbReference>
<feature type="region of interest" description="Disordered" evidence="1">
    <location>
        <begin position="61"/>
        <end position="123"/>
    </location>
</feature>
<protein>
    <submittedName>
        <fullName evidence="2">Uncharacterized protein</fullName>
    </submittedName>
</protein>
<reference evidence="2" key="1">
    <citation type="submission" date="2020-04" db="EMBL/GenBank/DDBJ databases">
        <authorList>
            <person name="Alioto T."/>
            <person name="Alioto T."/>
            <person name="Gomez Garrido J."/>
        </authorList>
    </citation>
    <scope>NUCLEOTIDE SEQUENCE</scope>
    <source>
        <strain evidence="2">A484AB</strain>
    </source>
</reference>
<feature type="compositionally biased region" description="Acidic residues" evidence="1">
    <location>
        <begin position="159"/>
        <end position="171"/>
    </location>
</feature>
<feature type="compositionally biased region" description="Basic and acidic residues" evidence="1">
    <location>
        <begin position="61"/>
        <end position="78"/>
    </location>
</feature>
<proteinExistence type="predicted"/>
<feature type="compositionally biased region" description="Polar residues" evidence="1">
    <location>
        <begin position="33"/>
        <end position="48"/>
    </location>
</feature>
<dbReference type="AlphaFoldDB" id="A0A7D9IDH2"/>
<feature type="compositionally biased region" description="Basic and acidic residues" evidence="1">
    <location>
        <begin position="1"/>
        <end position="14"/>
    </location>
</feature>
<name>A0A7D9IDH2_PARCT</name>
<keyword evidence="3" id="KW-1185">Reference proteome</keyword>
<evidence type="ECO:0000256" key="1">
    <source>
        <dbReference type="SAM" id="MobiDB-lite"/>
    </source>
</evidence>
<feature type="compositionally biased region" description="Polar residues" evidence="1">
    <location>
        <begin position="91"/>
        <end position="100"/>
    </location>
</feature>
<feature type="compositionally biased region" description="Basic and acidic residues" evidence="1">
    <location>
        <begin position="105"/>
        <end position="120"/>
    </location>
</feature>
<feature type="region of interest" description="Disordered" evidence="1">
    <location>
        <begin position="1"/>
        <end position="49"/>
    </location>
</feature>
<accession>A0A7D9IDH2</accession>
<comment type="caution">
    <text evidence="2">The sequence shown here is derived from an EMBL/GenBank/DDBJ whole genome shotgun (WGS) entry which is preliminary data.</text>
</comment>
<feature type="compositionally biased region" description="Low complexity" evidence="1">
    <location>
        <begin position="136"/>
        <end position="147"/>
    </location>
</feature>